<keyword evidence="2" id="KW-0378">Hydrolase</keyword>
<dbReference type="SUPFAM" id="SSF52768">
    <property type="entry name" value="Arginase/deacetylase"/>
    <property type="match status" value="1"/>
</dbReference>
<evidence type="ECO:0000256" key="2">
    <source>
        <dbReference type="ARBA" id="ARBA00022801"/>
    </source>
</evidence>
<dbReference type="PANTHER" id="PTHR10625">
    <property type="entry name" value="HISTONE DEACETYLASE HDAC1-RELATED"/>
    <property type="match status" value="1"/>
</dbReference>
<gene>
    <name evidence="4" type="ordered locus">Trad_1135</name>
</gene>
<dbReference type="Proteomes" id="UP000000379">
    <property type="component" value="Chromosome"/>
</dbReference>
<evidence type="ECO:0000313" key="5">
    <source>
        <dbReference type="Proteomes" id="UP000000379"/>
    </source>
</evidence>
<dbReference type="GO" id="GO:0040029">
    <property type="term" value="P:epigenetic regulation of gene expression"/>
    <property type="evidence" value="ECO:0007669"/>
    <property type="project" value="TreeGrafter"/>
</dbReference>
<dbReference type="RefSeq" id="WP_013177633.1">
    <property type="nucleotide sequence ID" value="NC_014221.1"/>
</dbReference>
<dbReference type="InterPro" id="IPR000286">
    <property type="entry name" value="HDACs"/>
</dbReference>
<dbReference type="Gene3D" id="3.40.800.20">
    <property type="entry name" value="Histone deacetylase domain"/>
    <property type="match status" value="1"/>
</dbReference>
<evidence type="ECO:0000256" key="1">
    <source>
        <dbReference type="ARBA" id="ARBA00005947"/>
    </source>
</evidence>
<accession>D7CVZ9</accession>
<sequence length="309" mass="33354">MQLTPPPPYAPRAFSSAHLPLPLPPGHRFPAQKYAQLAARLRELGWQVDEAPAAPREDLARVHTAAYLAALEALALPPKAERRLGLPQSRALLTRERHTVGGTLAALYDARTRGYGVNLGGGTHHAFADRGEGFCVFNDLAVAAYHALERGLAARVMIIDLDVHQGDDTAHLCAFDPHVFTYSVHGAHNYPFHKERSACDVPLEDGVTDAAYLARLEATLPDAVARFRPELALYVGGADVLAGDRFGRAALSLAGAEARDRFVYGLLRAAGVPVVYTMGGGYHRDIEVTVEAHARGVEALREVFAGYPT</sequence>
<dbReference type="InterPro" id="IPR023801">
    <property type="entry name" value="His_deacetylse_dom"/>
</dbReference>
<dbReference type="eggNOG" id="COG0123">
    <property type="taxonomic scope" value="Bacteria"/>
</dbReference>
<dbReference type="GO" id="GO:0004407">
    <property type="term" value="F:histone deacetylase activity"/>
    <property type="evidence" value="ECO:0007669"/>
    <property type="project" value="InterPro"/>
</dbReference>
<dbReference type="EMBL" id="CP002049">
    <property type="protein sequence ID" value="ADI14262.1"/>
    <property type="molecule type" value="Genomic_DNA"/>
</dbReference>
<dbReference type="GO" id="GO:0016787">
    <property type="term" value="F:hydrolase activity"/>
    <property type="evidence" value="ECO:0007669"/>
    <property type="project" value="UniProtKB-KW"/>
</dbReference>
<keyword evidence="5" id="KW-1185">Reference proteome</keyword>
<organism evidence="4 5">
    <name type="scientific">Truepera radiovictrix (strain DSM 17093 / CIP 108686 / LMG 22925 / RQ-24)</name>
    <dbReference type="NCBI Taxonomy" id="649638"/>
    <lineage>
        <taxon>Bacteria</taxon>
        <taxon>Thermotogati</taxon>
        <taxon>Deinococcota</taxon>
        <taxon>Deinococci</taxon>
        <taxon>Trueperales</taxon>
        <taxon>Trueperaceae</taxon>
        <taxon>Truepera</taxon>
    </lineage>
</organism>
<dbReference type="CDD" id="cd09993">
    <property type="entry name" value="HDAC_classIV"/>
    <property type="match status" value="1"/>
</dbReference>
<dbReference type="PANTHER" id="PTHR10625:SF19">
    <property type="entry name" value="HISTONE DEACETYLASE 12"/>
    <property type="match status" value="1"/>
</dbReference>
<reference evidence="5" key="1">
    <citation type="submission" date="2010-05" db="EMBL/GenBank/DDBJ databases">
        <title>The complete genome of Truepera radiovictris DSM 17093.</title>
        <authorList>
            <consortium name="US DOE Joint Genome Institute (JGI-PGF)"/>
            <person name="Lucas S."/>
            <person name="Copeland A."/>
            <person name="Lapidus A."/>
            <person name="Glavina del Rio T."/>
            <person name="Dalin E."/>
            <person name="Tice H."/>
            <person name="Bruce D."/>
            <person name="Goodwin L."/>
            <person name="Pitluck S."/>
            <person name="Kyrpides N."/>
            <person name="Mavromatis K."/>
            <person name="Ovchinnikova G."/>
            <person name="Munk A.C."/>
            <person name="Detter J.C."/>
            <person name="Han C."/>
            <person name="Tapia R."/>
            <person name="Land M."/>
            <person name="Hauser L."/>
            <person name="Markowitz V."/>
            <person name="Cheng J.-F."/>
            <person name="Hugenholtz P."/>
            <person name="Woyke T."/>
            <person name="Wu D."/>
            <person name="Tindall B."/>
            <person name="Pomrenke H.G."/>
            <person name="Brambilla E."/>
            <person name="Klenk H.-P."/>
            <person name="Eisen J.A."/>
        </authorList>
    </citation>
    <scope>NUCLEOTIDE SEQUENCE [LARGE SCALE GENOMIC DNA]</scope>
    <source>
        <strain evidence="5">DSM 17093 / CIP 108686 / LMG 22925 / RQ-24</strain>
    </source>
</reference>
<dbReference type="OrthoDB" id="9808367at2"/>
<dbReference type="PRINTS" id="PR01270">
    <property type="entry name" value="HDASUPER"/>
</dbReference>
<feature type="domain" description="Histone deacetylase" evidence="3">
    <location>
        <begin position="27"/>
        <end position="285"/>
    </location>
</feature>
<reference evidence="4 5" key="2">
    <citation type="journal article" date="2011" name="Stand. Genomic Sci.">
        <title>Complete genome sequence of Truepera radiovictrix type strain (RQ-24).</title>
        <authorList>
            <person name="Ivanova N."/>
            <person name="Rohde C."/>
            <person name="Munk C."/>
            <person name="Nolan M."/>
            <person name="Lucas S."/>
            <person name="Del Rio T.G."/>
            <person name="Tice H."/>
            <person name="Deshpande S."/>
            <person name="Cheng J.F."/>
            <person name="Tapia R."/>
            <person name="Han C."/>
            <person name="Goodwin L."/>
            <person name="Pitluck S."/>
            <person name="Liolios K."/>
            <person name="Mavromatis K."/>
            <person name="Mikhailova N."/>
            <person name="Pati A."/>
            <person name="Chen A."/>
            <person name="Palaniappan K."/>
            <person name="Land M."/>
            <person name="Hauser L."/>
            <person name="Chang Y.J."/>
            <person name="Jeffries C.D."/>
            <person name="Brambilla E."/>
            <person name="Rohde M."/>
            <person name="Goker M."/>
            <person name="Tindall B.J."/>
            <person name="Woyke T."/>
            <person name="Bristow J."/>
            <person name="Eisen J.A."/>
            <person name="Markowitz V."/>
            <person name="Hugenholtz P."/>
            <person name="Kyrpides N.C."/>
            <person name="Klenk H.P."/>
            <person name="Lapidus A."/>
        </authorList>
    </citation>
    <scope>NUCLEOTIDE SEQUENCE [LARGE SCALE GENOMIC DNA]</scope>
    <source>
        <strain evidence="5">DSM 17093 / CIP 108686 / LMG 22925 / RQ-24</strain>
    </source>
</reference>
<comment type="similarity">
    <text evidence="1">Belongs to the histone deacetylase family.</text>
</comment>
<dbReference type="Pfam" id="PF00850">
    <property type="entry name" value="Hist_deacetyl"/>
    <property type="match status" value="1"/>
</dbReference>
<dbReference type="AlphaFoldDB" id="D7CVZ9"/>
<dbReference type="STRING" id="649638.Trad_1135"/>
<dbReference type="KEGG" id="tra:Trad_1135"/>
<protein>
    <submittedName>
        <fullName evidence="4">Histone deacetylase</fullName>
    </submittedName>
</protein>
<dbReference type="InterPro" id="IPR023696">
    <property type="entry name" value="Ureohydrolase_dom_sf"/>
</dbReference>
<dbReference type="InterPro" id="IPR037138">
    <property type="entry name" value="His_deacetylse_dom_sf"/>
</dbReference>
<name>D7CVZ9_TRURR</name>
<evidence type="ECO:0000259" key="3">
    <source>
        <dbReference type="Pfam" id="PF00850"/>
    </source>
</evidence>
<evidence type="ECO:0000313" key="4">
    <source>
        <dbReference type="EMBL" id="ADI14262.1"/>
    </source>
</evidence>
<proteinExistence type="inferred from homology"/>
<dbReference type="InterPro" id="IPR044150">
    <property type="entry name" value="HDAC_classIV"/>
</dbReference>
<dbReference type="HOGENOM" id="CLU_007727_1_0_0"/>